<evidence type="ECO:0000259" key="2">
    <source>
        <dbReference type="PROSITE" id="PS50943"/>
    </source>
</evidence>
<dbReference type="CDD" id="cd00093">
    <property type="entry name" value="HTH_XRE"/>
    <property type="match status" value="1"/>
</dbReference>
<reference evidence="3 4" key="1">
    <citation type="submission" date="2020-10" db="EMBL/GenBank/DDBJ databases">
        <title>Sequencing the genomes of 1000 actinobacteria strains.</title>
        <authorList>
            <person name="Klenk H.-P."/>
        </authorList>
    </citation>
    <scope>NUCLEOTIDE SEQUENCE [LARGE SCALE GENOMIC DNA]</scope>
    <source>
        <strain evidence="3 4">DSM 41803</strain>
    </source>
</reference>
<protein>
    <submittedName>
        <fullName evidence="3">Transcriptional regulator with XRE-family HTH domain</fullName>
    </submittedName>
</protein>
<dbReference type="Gene3D" id="1.10.260.40">
    <property type="entry name" value="lambda repressor-like DNA-binding domains"/>
    <property type="match status" value="1"/>
</dbReference>
<dbReference type="Pfam" id="PF13560">
    <property type="entry name" value="HTH_31"/>
    <property type="match status" value="1"/>
</dbReference>
<dbReference type="SMART" id="SM00530">
    <property type="entry name" value="HTH_XRE"/>
    <property type="match status" value="1"/>
</dbReference>
<evidence type="ECO:0000313" key="4">
    <source>
        <dbReference type="Proteomes" id="UP000629287"/>
    </source>
</evidence>
<dbReference type="AlphaFoldDB" id="A0A8I0PI98"/>
<feature type="region of interest" description="Disordered" evidence="1">
    <location>
        <begin position="340"/>
        <end position="377"/>
    </location>
</feature>
<accession>A0A8I0PI98</accession>
<gene>
    <name evidence="3" type="ORF">H4687_009378</name>
</gene>
<dbReference type="InterPro" id="IPR010982">
    <property type="entry name" value="Lambda_DNA-bd_dom_sf"/>
</dbReference>
<organism evidence="3 4">
    <name type="scientific">Streptomyces stelliscabiei</name>
    <dbReference type="NCBI Taxonomy" id="146820"/>
    <lineage>
        <taxon>Bacteria</taxon>
        <taxon>Bacillati</taxon>
        <taxon>Actinomycetota</taxon>
        <taxon>Actinomycetes</taxon>
        <taxon>Kitasatosporales</taxon>
        <taxon>Streptomycetaceae</taxon>
        <taxon>Streptomyces</taxon>
    </lineage>
</organism>
<feature type="compositionally biased region" description="Pro residues" evidence="1">
    <location>
        <begin position="347"/>
        <end position="363"/>
    </location>
</feature>
<feature type="compositionally biased region" description="Low complexity" evidence="1">
    <location>
        <begin position="364"/>
        <end position="377"/>
    </location>
</feature>
<evidence type="ECO:0000256" key="1">
    <source>
        <dbReference type="SAM" id="MobiDB-lite"/>
    </source>
</evidence>
<feature type="domain" description="HTH cro/C1-type" evidence="2">
    <location>
        <begin position="21"/>
        <end position="76"/>
    </location>
</feature>
<dbReference type="EMBL" id="JADBGF010000003">
    <property type="protein sequence ID" value="MBE1603149.1"/>
    <property type="molecule type" value="Genomic_DNA"/>
</dbReference>
<dbReference type="RefSeq" id="WP_046919086.1">
    <property type="nucleotide sequence ID" value="NZ_JADBGF010000003.1"/>
</dbReference>
<dbReference type="InterPro" id="IPR001387">
    <property type="entry name" value="Cro/C1-type_HTH"/>
</dbReference>
<dbReference type="PROSITE" id="PS50943">
    <property type="entry name" value="HTH_CROC1"/>
    <property type="match status" value="1"/>
</dbReference>
<comment type="caution">
    <text evidence="3">The sequence shown here is derived from an EMBL/GenBank/DDBJ whole genome shotgun (WGS) entry which is preliminary data.</text>
</comment>
<evidence type="ECO:0000313" key="3">
    <source>
        <dbReference type="EMBL" id="MBE1603149.1"/>
    </source>
</evidence>
<dbReference type="OrthoDB" id="4176749at2"/>
<dbReference type="GO" id="GO:0003677">
    <property type="term" value="F:DNA binding"/>
    <property type="evidence" value="ECO:0007669"/>
    <property type="project" value="InterPro"/>
</dbReference>
<dbReference type="GeneID" id="86833651"/>
<sequence length="377" mass="40428">MTRSAADGAPQRPYAHLAEHLAELRRAARLPQRTLAEAANISRGAVQRAESGTAAPTPAVLDAYLHACRAGEADRARARLLRTRGRIARRDKLHELKAPAPDFITTKRDLALALAELYERAGAPSLNNARLRKLLPRTTAWRIVNRKGLPASAEQLITFLSACGISRPAAQRPYLDAYSHVIARRSTRRLPPRAERTHLIRRIHPVPLARGGADADARIDVTALVPVFTALADAVPRIDVTALVPVFTALADAVPRIDVTAAGPGLATIAENFAAVGRLVNRDAHRNGTAAPAWTTAVSHIGDELSRALADRTFTTGTDDRGIDAIARTGDRGMAVYQVKSHRDRPGPVPALPDAPVPTPRRPAPAARLLSEAAGRA</sequence>
<proteinExistence type="predicted"/>
<keyword evidence="4" id="KW-1185">Reference proteome</keyword>
<name>A0A8I0PI98_9ACTN</name>
<dbReference type="Proteomes" id="UP000629287">
    <property type="component" value="Unassembled WGS sequence"/>
</dbReference>
<dbReference type="SUPFAM" id="SSF47413">
    <property type="entry name" value="lambda repressor-like DNA-binding domains"/>
    <property type="match status" value="1"/>
</dbReference>